<dbReference type="InterPro" id="IPR013974">
    <property type="entry name" value="SAF"/>
</dbReference>
<feature type="compositionally biased region" description="Basic and acidic residues" evidence="1">
    <location>
        <begin position="223"/>
        <end position="267"/>
    </location>
</feature>
<feature type="domain" description="SAF" evidence="2">
    <location>
        <begin position="41"/>
        <end position="103"/>
    </location>
</feature>
<evidence type="ECO:0000259" key="2">
    <source>
        <dbReference type="SMART" id="SM00858"/>
    </source>
</evidence>
<sequence>MLESKRRAIIFILVSVLLAAAAGFFVLQKVSALNSELGGMTEVYVAASDIPSRTLIEREQVKTVEIPNRYVNNSHVTNVEDLINKVLVVPVAAEDVITKTMIKPVSNVRDENNRLVMIPQSDKVNFDQQLEALDRVDIIVSHKFNDKPVTETFMKDVPVAAVLKSNKKFKGIVVEIADKDAPQVIHMQNYADSMRILKANVGKEEPAEGEAAEADEAQASEQKSAEQKAAEQKAAADKKAAEQKAAADKKAAEQKAAAEKKKQEEQQKTNGTGS</sequence>
<feature type="region of interest" description="Disordered" evidence="1">
    <location>
        <begin position="203"/>
        <end position="274"/>
    </location>
</feature>
<comment type="caution">
    <text evidence="3">The sequence shown here is derived from an EMBL/GenBank/DDBJ whole genome shotgun (WGS) entry which is preliminary data.</text>
</comment>
<gene>
    <name evidence="3" type="ORF">FZD47_24105</name>
</gene>
<dbReference type="Proteomes" id="UP000323732">
    <property type="component" value="Unassembled WGS sequence"/>
</dbReference>
<protein>
    <submittedName>
        <fullName evidence="3">Flp pilus assembly protein CpaB</fullName>
    </submittedName>
</protein>
<dbReference type="CDD" id="cd11614">
    <property type="entry name" value="SAF_CpaB_FlgA_like"/>
    <property type="match status" value="1"/>
</dbReference>
<name>A0A5D4S2Q9_9BACI</name>
<evidence type="ECO:0000313" key="3">
    <source>
        <dbReference type="EMBL" id="TYS57923.1"/>
    </source>
</evidence>
<dbReference type="RefSeq" id="WP_009795819.1">
    <property type="nucleotide sequence ID" value="NZ_JAIVAO010000020.1"/>
</dbReference>
<evidence type="ECO:0000313" key="4">
    <source>
        <dbReference type="Proteomes" id="UP000323732"/>
    </source>
</evidence>
<dbReference type="EMBL" id="VTES01000011">
    <property type="protein sequence ID" value="TYS57923.1"/>
    <property type="molecule type" value="Genomic_DNA"/>
</dbReference>
<dbReference type="Pfam" id="PF08666">
    <property type="entry name" value="SAF"/>
    <property type="match status" value="1"/>
</dbReference>
<evidence type="ECO:0000256" key="1">
    <source>
        <dbReference type="SAM" id="MobiDB-lite"/>
    </source>
</evidence>
<organism evidence="3 4">
    <name type="scientific">Bacillus infantis</name>
    <dbReference type="NCBI Taxonomy" id="324767"/>
    <lineage>
        <taxon>Bacteria</taxon>
        <taxon>Bacillati</taxon>
        <taxon>Bacillota</taxon>
        <taxon>Bacilli</taxon>
        <taxon>Bacillales</taxon>
        <taxon>Bacillaceae</taxon>
        <taxon>Bacillus</taxon>
    </lineage>
</organism>
<feature type="compositionally biased region" description="Acidic residues" evidence="1">
    <location>
        <begin position="207"/>
        <end position="218"/>
    </location>
</feature>
<dbReference type="SMART" id="SM00858">
    <property type="entry name" value="SAF"/>
    <property type="match status" value="1"/>
</dbReference>
<dbReference type="Gene3D" id="3.90.1210.10">
    <property type="entry name" value="Antifreeze-like/N-acetylneuraminic acid synthase C-terminal domain"/>
    <property type="match status" value="1"/>
</dbReference>
<reference evidence="3 4" key="1">
    <citation type="submission" date="2019-08" db="EMBL/GenBank/DDBJ databases">
        <title>Bacillus genomes from the desert of Cuatro Cienegas, Coahuila.</title>
        <authorList>
            <person name="Olmedo-Alvarez G."/>
        </authorList>
    </citation>
    <scope>NUCLEOTIDE SEQUENCE [LARGE SCALE GENOMIC DNA]</scope>
    <source>
        <strain evidence="3 4">CH37_1T</strain>
    </source>
</reference>
<proteinExistence type="predicted"/>
<accession>A0A5D4S2Q9</accession>
<dbReference type="AlphaFoldDB" id="A0A5D4S2Q9"/>